<evidence type="ECO:0000313" key="1">
    <source>
        <dbReference type="EMBL" id="ADY54693.1"/>
    </source>
</evidence>
<organism evidence="1 2">
    <name type="scientific">Syntrophobotulus glycolicus (strain DSM 8271 / FlGlyR)</name>
    <dbReference type="NCBI Taxonomy" id="645991"/>
    <lineage>
        <taxon>Bacteria</taxon>
        <taxon>Bacillati</taxon>
        <taxon>Bacillota</taxon>
        <taxon>Clostridia</taxon>
        <taxon>Eubacteriales</taxon>
        <taxon>Desulfitobacteriaceae</taxon>
        <taxon>Syntrophobotulus</taxon>
    </lineage>
</organism>
<dbReference type="RefSeq" id="WP_013623564.1">
    <property type="nucleotide sequence ID" value="NC_015172.1"/>
</dbReference>
<keyword evidence="2" id="KW-1185">Reference proteome</keyword>
<evidence type="ECO:0000313" key="2">
    <source>
        <dbReference type="Proteomes" id="UP000007488"/>
    </source>
</evidence>
<dbReference type="STRING" id="645991.Sgly_0327"/>
<name>F0SXE7_SYNGF</name>
<reference evidence="1 2" key="1">
    <citation type="journal article" date="2011" name="Stand. Genomic Sci.">
        <title>Complete genome sequence of Syntrophobotulus glycolicus type strain (FlGlyR).</title>
        <authorList>
            <person name="Han C."/>
            <person name="Mwirichia R."/>
            <person name="Chertkov O."/>
            <person name="Held B."/>
            <person name="Lapidus A."/>
            <person name="Nolan M."/>
            <person name="Lucas S."/>
            <person name="Hammon N."/>
            <person name="Deshpande S."/>
            <person name="Cheng J.F."/>
            <person name="Tapia R."/>
            <person name="Goodwin L."/>
            <person name="Pitluck S."/>
            <person name="Huntemann M."/>
            <person name="Liolios K."/>
            <person name="Ivanova N."/>
            <person name="Pagani I."/>
            <person name="Mavromatis K."/>
            <person name="Ovchinikova G."/>
            <person name="Pati A."/>
            <person name="Chen A."/>
            <person name="Palaniappan K."/>
            <person name="Land M."/>
            <person name="Hauser L."/>
            <person name="Brambilla E.M."/>
            <person name="Rohde M."/>
            <person name="Spring S."/>
            <person name="Sikorski J."/>
            <person name="Goker M."/>
            <person name="Woyke T."/>
            <person name="Bristow J."/>
            <person name="Eisen J.A."/>
            <person name="Markowitz V."/>
            <person name="Hugenholtz P."/>
            <person name="Kyrpides N.C."/>
            <person name="Klenk H.P."/>
            <person name="Detter J.C."/>
        </authorList>
    </citation>
    <scope>NUCLEOTIDE SEQUENCE [LARGE SCALE GENOMIC DNA]</scope>
    <source>
        <strain evidence="2">DSM 8271 / FlGlyR</strain>
    </source>
</reference>
<sequence>MICKFCNEEMELDSNSGMEYNETHIYACDCGASCIVHENGEEDAWEEGGEDAY</sequence>
<dbReference type="HOGENOM" id="CLU_3067057_0_0_9"/>
<reference evidence="2" key="2">
    <citation type="submission" date="2011-02" db="EMBL/GenBank/DDBJ databases">
        <title>The complete genome of Syntrophobotulus glycolicus DSM 8271.</title>
        <authorList>
            <person name="Lucas S."/>
            <person name="Copeland A."/>
            <person name="Lapidus A."/>
            <person name="Bruce D."/>
            <person name="Goodwin L."/>
            <person name="Pitluck S."/>
            <person name="Kyrpides N."/>
            <person name="Mavromatis K."/>
            <person name="Pagani I."/>
            <person name="Ivanova N."/>
            <person name="Mikhailova N."/>
            <person name="Chertkov O."/>
            <person name="Held B."/>
            <person name="Detter J.C."/>
            <person name="Tapia R."/>
            <person name="Han C."/>
            <person name="Land M."/>
            <person name="Hauser L."/>
            <person name="Markowitz V."/>
            <person name="Cheng J.-F."/>
            <person name="Hugenholtz P."/>
            <person name="Woyke T."/>
            <person name="Wu D."/>
            <person name="Spring S."/>
            <person name="Schroeder M."/>
            <person name="Brambilla E."/>
            <person name="Klenk H.-P."/>
            <person name="Eisen J.A."/>
        </authorList>
    </citation>
    <scope>NUCLEOTIDE SEQUENCE [LARGE SCALE GENOMIC DNA]</scope>
    <source>
        <strain evidence="2">DSM 8271 / FlGlyR</strain>
    </source>
</reference>
<accession>F0SXE7</accession>
<dbReference type="Proteomes" id="UP000007488">
    <property type="component" value="Chromosome"/>
</dbReference>
<protein>
    <submittedName>
        <fullName evidence="1">Uncharacterized protein</fullName>
    </submittedName>
</protein>
<dbReference type="AlphaFoldDB" id="F0SXE7"/>
<gene>
    <name evidence="1" type="ordered locus">Sgly_0327</name>
</gene>
<dbReference type="EMBL" id="CP002547">
    <property type="protein sequence ID" value="ADY54693.1"/>
    <property type="molecule type" value="Genomic_DNA"/>
</dbReference>
<dbReference type="KEGG" id="sgy:Sgly_0327"/>
<proteinExistence type="predicted"/>